<evidence type="ECO:0000256" key="1">
    <source>
        <dbReference type="SAM" id="SignalP"/>
    </source>
</evidence>
<evidence type="ECO:0000313" key="2">
    <source>
        <dbReference type="EMBL" id="GBG14727.1"/>
    </source>
</evidence>
<dbReference type="AlphaFoldDB" id="A0A2R5F953"/>
<organism evidence="2 3">
    <name type="scientific">Novimethylophilus kurashikiensis</name>
    <dbReference type="NCBI Taxonomy" id="1825523"/>
    <lineage>
        <taxon>Bacteria</taxon>
        <taxon>Pseudomonadati</taxon>
        <taxon>Pseudomonadota</taxon>
        <taxon>Betaproteobacteria</taxon>
        <taxon>Nitrosomonadales</taxon>
        <taxon>Methylophilaceae</taxon>
        <taxon>Novimethylophilus</taxon>
    </lineage>
</organism>
<name>A0A2R5F953_9PROT</name>
<comment type="caution">
    <text evidence="2">The sequence shown here is derived from an EMBL/GenBank/DDBJ whole genome shotgun (WGS) entry which is preliminary data.</text>
</comment>
<reference evidence="2 3" key="1">
    <citation type="journal article" date="2018" name="Environ. Microbiol.">
        <title>Isolation and genomic characterization of Novimethylophilus kurashikiensis gen. nov. sp. nov., a new lanthanide-dependent methylotrophic species of Methylophilaceae.</title>
        <authorList>
            <person name="Lv H."/>
            <person name="Sahin N."/>
            <person name="Tani A."/>
        </authorList>
    </citation>
    <scope>NUCLEOTIDE SEQUENCE [LARGE SCALE GENOMIC DNA]</scope>
    <source>
        <strain evidence="2 3">La2-4</strain>
    </source>
</reference>
<evidence type="ECO:0000313" key="3">
    <source>
        <dbReference type="Proteomes" id="UP000245081"/>
    </source>
</evidence>
<sequence>MNIQHRLKVRLGMTALMLAIAGDAWATAPRISAQMFGEETHADIVAYQSAGGEAKTKGDEVVALELVKEAFAAVGKSPVVDVLPSAQLARYAMTNHDAAAMIGGEGDIPSKESSQNPAQNAAVVFYLKGDAPIALIFAREDARAEPLRNAFNQGLQKIFKNGKYLDILEKHLGKGHVPMDFEKRLKRFNPNLK</sequence>
<dbReference type="GO" id="GO:0016740">
    <property type="term" value="F:transferase activity"/>
    <property type="evidence" value="ECO:0007669"/>
    <property type="project" value="UniProtKB-KW"/>
</dbReference>
<keyword evidence="2" id="KW-0808">Transferase</keyword>
<protein>
    <submittedName>
        <fullName evidence="2">Ornithine carbamoyltransferase</fullName>
    </submittedName>
</protein>
<dbReference type="EMBL" id="BDOQ01000009">
    <property type="protein sequence ID" value="GBG14727.1"/>
    <property type="molecule type" value="Genomic_DNA"/>
</dbReference>
<dbReference type="Proteomes" id="UP000245081">
    <property type="component" value="Unassembled WGS sequence"/>
</dbReference>
<proteinExistence type="predicted"/>
<dbReference type="RefSeq" id="WP_109015903.1">
    <property type="nucleotide sequence ID" value="NZ_BDOQ01000009.1"/>
</dbReference>
<feature type="signal peptide" evidence="1">
    <location>
        <begin position="1"/>
        <end position="26"/>
    </location>
</feature>
<gene>
    <name evidence="2" type="ORF">NMK_2328</name>
</gene>
<dbReference type="SUPFAM" id="SSF53850">
    <property type="entry name" value="Periplasmic binding protein-like II"/>
    <property type="match status" value="1"/>
</dbReference>
<keyword evidence="1" id="KW-0732">Signal</keyword>
<feature type="chain" id="PRO_5015314704" evidence="1">
    <location>
        <begin position="27"/>
        <end position="193"/>
    </location>
</feature>
<keyword evidence="3" id="KW-1185">Reference proteome</keyword>
<dbReference type="OrthoDB" id="9846628at2"/>
<accession>A0A2R5F953</accession>